<keyword evidence="6" id="KW-0547">Nucleotide-binding</keyword>
<dbReference type="OrthoDB" id="9803128at2"/>
<organism evidence="11 12">
    <name type="scientific">Georgenia subflava</name>
    <dbReference type="NCBI Taxonomy" id="1622177"/>
    <lineage>
        <taxon>Bacteria</taxon>
        <taxon>Bacillati</taxon>
        <taxon>Actinomycetota</taxon>
        <taxon>Actinomycetes</taxon>
        <taxon>Micrococcales</taxon>
        <taxon>Bogoriellaceae</taxon>
        <taxon>Georgenia</taxon>
    </lineage>
</organism>
<keyword evidence="12" id="KW-1185">Reference proteome</keyword>
<dbReference type="GO" id="GO:0005524">
    <property type="term" value="F:ATP binding"/>
    <property type="evidence" value="ECO:0007669"/>
    <property type="project" value="UniProtKB-KW"/>
</dbReference>
<evidence type="ECO:0000313" key="11">
    <source>
        <dbReference type="EMBL" id="MPV38926.1"/>
    </source>
</evidence>
<accession>A0A6N7ES33</accession>
<evidence type="ECO:0000256" key="4">
    <source>
        <dbReference type="ARBA" id="ARBA00022695"/>
    </source>
</evidence>
<feature type="domain" description="Polymerase nucleotidyl transferase" evidence="10">
    <location>
        <begin position="34"/>
        <end position="103"/>
    </location>
</feature>
<evidence type="ECO:0000256" key="2">
    <source>
        <dbReference type="ARBA" id="ARBA00022649"/>
    </source>
</evidence>
<name>A0A6N7ES33_9MICO</name>
<evidence type="ECO:0000256" key="9">
    <source>
        <dbReference type="ARBA" id="ARBA00038276"/>
    </source>
</evidence>
<dbReference type="CDD" id="cd05403">
    <property type="entry name" value="NT_KNTase_like"/>
    <property type="match status" value="1"/>
</dbReference>
<dbReference type="SUPFAM" id="SSF81301">
    <property type="entry name" value="Nucleotidyltransferase"/>
    <property type="match status" value="1"/>
</dbReference>
<dbReference type="InterPro" id="IPR052038">
    <property type="entry name" value="Type-VII_TA_antitoxin"/>
</dbReference>
<dbReference type="EMBL" id="WHPC01000126">
    <property type="protein sequence ID" value="MPV38926.1"/>
    <property type="molecule type" value="Genomic_DNA"/>
</dbReference>
<keyword evidence="7" id="KW-0067">ATP-binding</keyword>
<evidence type="ECO:0000256" key="1">
    <source>
        <dbReference type="ARBA" id="ARBA00001946"/>
    </source>
</evidence>
<evidence type="ECO:0000256" key="7">
    <source>
        <dbReference type="ARBA" id="ARBA00022840"/>
    </source>
</evidence>
<dbReference type="InterPro" id="IPR002934">
    <property type="entry name" value="Polymerase_NTP_transf_dom"/>
</dbReference>
<evidence type="ECO:0000313" key="12">
    <source>
        <dbReference type="Proteomes" id="UP000437709"/>
    </source>
</evidence>
<comment type="caution">
    <text evidence="11">The sequence shown here is derived from an EMBL/GenBank/DDBJ whole genome shotgun (WGS) entry which is preliminary data.</text>
</comment>
<dbReference type="GO" id="GO:0016779">
    <property type="term" value="F:nucleotidyltransferase activity"/>
    <property type="evidence" value="ECO:0007669"/>
    <property type="project" value="UniProtKB-KW"/>
</dbReference>
<keyword evidence="5" id="KW-0479">Metal-binding</keyword>
<dbReference type="Gene3D" id="3.30.460.10">
    <property type="entry name" value="Beta Polymerase, domain 2"/>
    <property type="match status" value="1"/>
</dbReference>
<protein>
    <submittedName>
        <fullName evidence="11">Nucleotidyltransferase</fullName>
    </submittedName>
</protein>
<evidence type="ECO:0000256" key="5">
    <source>
        <dbReference type="ARBA" id="ARBA00022723"/>
    </source>
</evidence>
<keyword evidence="2" id="KW-1277">Toxin-antitoxin system</keyword>
<keyword evidence="4" id="KW-0548">Nucleotidyltransferase</keyword>
<evidence type="ECO:0000259" key="10">
    <source>
        <dbReference type="Pfam" id="PF01909"/>
    </source>
</evidence>
<evidence type="ECO:0000256" key="6">
    <source>
        <dbReference type="ARBA" id="ARBA00022741"/>
    </source>
</evidence>
<comment type="similarity">
    <text evidence="9">Belongs to the MntA antitoxin family.</text>
</comment>
<proteinExistence type="inferred from homology"/>
<reference evidence="11 12" key="1">
    <citation type="submission" date="2019-10" db="EMBL/GenBank/DDBJ databases">
        <title>Georgenia wutianyii sp. nov. and Georgenia yuyongxinii sp. nov. isolated from plateau pika (Ochotona curzoniae) in the Qinghai-Tibet plateau of China.</title>
        <authorList>
            <person name="Tian Z."/>
        </authorList>
    </citation>
    <scope>NUCLEOTIDE SEQUENCE [LARGE SCALE GENOMIC DNA]</scope>
    <source>
        <strain evidence="11 12">JCM 19765</strain>
    </source>
</reference>
<keyword evidence="8" id="KW-0460">Magnesium</keyword>
<dbReference type="PANTHER" id="PTHR33571:SF12">
    <property type="entry name" value="BSL3053 PROTEIN"/>
    <property type="match status" value="1"/>
</dbReference>
<dbReference type="GO" id="GO:0046872">
    <property type="term" value="F:metal ion binding"/>
    <property type="evidence" value="ECO:0007669"/>
    <property type="project" value="UniProtKB-KW"/>
</dbReference>
<dbReference type="InterPro" id="IPR043519">
    <property type="entry name" value="NT_sf"/>
</dbReference>
<dbReference type="RefSeq" id="WP_152193999.1">
    <property type="nucleotide sequence ID" value="NZ_VUKD01000001.1"/>
</dbReference>
<evidence type="ECO:0000256" key="3">
    <source>
        <dbReference type="ARBA" id="ARBA00022679"/>
    </source>
</evidence>
<keyword evidence="3 11" id="KW-0808">Transferase</keyword>
<dbReference type="AlphaFoldDB" id="A0A6N7ES33"/>
<comment type="cofactor">
    <cofactor evidence="1">
        <name>Mg(2+)</name>
        <dbReference type="ChEBI" id="CHEBI:18420"/>
    </cofactor>
</comment>
<dbReference type="PANTHER" id="PTHR33571">
    <property type="entry name" value="SSL8005 PROTEIN"/>
    <property type="match status" value="1"/>
</dbReference>
<gene>
    <name evidence="11" type="ORF">GB881_18105</name>
</gene>
<sequence length="105" mass="11287">MAVTGDSRNLRESIAAHRDELDGVLRRYRARNPRLFGSVARGEATAASDIDILVDLEPDGGNELLRIAGLGEEFSQVLGTRVDVVTPSLLRTRVSETALADAVAL</sequence>
<dbReference type="Pfam" id="PF01909">
    <property type="entry name" value="NTP_transf_2"/>
    <property type="match status" value="1"/>
</dbReference>
<dbReference type="Proteomes" id="UP000437709">
    <property type="component" value="Unassembled WGS sequence"/>
</dbReference>
<evidence type="ECO:0000256" key="8">
    <source>
        <dbReference type="ARBA" id="ARBA00022842"/>
    </source>
</evidence>